<dbReference type="KEGG" id="vg:18501433"/>
<evidence type="ECO:0000313" key="2">
    <source>
        <dbReference type="EMBL" id="CCV02079.1"/>
    </source>
</evidence>
<dbReference type="RefSeq" id="YP_009010594.1">
    <property type="nucleotide sequence ID" value="NC_023613.1"/>
</dbReference>
<proteinExistence type="predicted"/>
<dbReference type="InterPro" id="IPR043882">
    <property type="entry name" value="DUF5850"/>
</dbReference>
<keyword evidence="1" id="KW-0812">Transmembrane</keyword>
<gene>
    <name evidence="2" type="primary">061R</name>
    <name evidence="2" type="ORF">IIV25_061R</name>
</gene>
<keyword evidence="1" id="KW-1133">Transmembrane helix</keyword>
<evidence type="ECO:0000313" key="3">
    <source>
        <dbReference type="Proteomes" id="UP000097612"/>
    </source>
</evidence>
<dbReference type="Pfam" id="PF19168">
    <property type="entry name" value="DUF5850"/>
    <property type="match status" value="1"/>
</dbReference>
<protein>
    <submittedName>
        <fullName evidence="2">Uncharacterized protein</fullName>
    </submittedName>
</protein>
<name>W8W2T1_9VIRU</name>
<feature type="transmembrane region" description="Helical" evidence="1">
    <location>
        <begin position="20"/>
        <end position="36"/>
    </location>
</feature>
<dbReference type="EMBL" id="HF920635">
    <property type="protein sequence ID" value="CCV02079.1"/>
    <property type="molecule type" value="Genomic_DNA"/>
</dbReference>
<evidence type="ECO:0000256" key="1">
    <source>
        <dbReference type="SAM" id="Phobius"/>
    </source>
</evidence>
<sequence length="326" mass="35586">MGIYNYLIIKQVINMIERSLALFFGLIVGLMGYVYSTKKKTIKENFLPSMTYKVDRVAAPNEDFAHKGEFWSVPGTYQSLVAPRSASVQYGSQIQYNLPPESLLAYRSDTPFANDGLLLTTGEGDIVQPVTYDRFMFSNKKSRLREHGDPIRGDLPIIPHNSDWFRPSVHPHIDLKEGAMQVMGGFDNETNNQLSLLMAASAGNAMQTFGGMNFSGEDGLSANMGAFMRSPVYNSNSSYSNTEGNTDANLMKFMSAAPQGSNVVQGFAATGMVPQYMTASNMGLFSNLGVAPLATAENVGVFSTQGMVPQSIVQLERSGDINVMRG</sequence>
<keyword evidence="3" id="KW-1185">Reference proteome</keyword>
<dbReference type="OrthoDB" id="6377at10239"/>
<reference evidence="2 3" key="1">
    <citation type="journal article" date="2013" name="Arch. Virol.">
        <title>Complete genome sequence of invertebrate iridovirus IIV-25 isolated from a blackfly larva.</title>
        <authorList>
            <person name="Piegu B."/>
            <person name="Guizard S."/>
            <person name="Spears T."/>
            <person name="Cruaud C."/>
            <person name="Couloux A."/>
            <person name="Bideshi D.K."/>
            <person name="Federici B.A."/>
            <person name="Bigot Y."/>
        </authorList>
    </citation>
    <scope>NUCLEOTIDE SEQUENCE [LARGE SCALE GENOMIC DNA]</scope>
</reference>
<dbReference type="Proteomes" id="UP000097612">
    <property type="component" value="Segment"/>
</dbReference>
<organism evidence="2 3">
    <name type="scientific">Invertebrate iridovirus 25</name>
    <dbReference type="NCBI Taxonomy" id="1301280"/>
    <lineage>
        <taxon>Viruses</taxon>
        <taxon>Varidnaviria</taxon>
        <taxon>Bamfordvirae</taxon>
        <taxon>Nucleocytoviricota</taxon>
        <taxon>Megaviricetes</taxon>
        <taxon>Pimascovirales</taxon>
        <taxon>Pimascovirales incertae sedis</taxon>
        <taxon>Iridoviridae</taxon>
        <taxon>Betairidovirinae</taxon>
        <taxon>Chloriridovirus</taxon>
        <taxon>Chloriridovirus simulium2</taxon>
    </lineage>
</organism>
<keyword evidence="1" id="KW-0472">Membrane</keyword>
<dbReference type="GeneID" id="18501433"/>
<accession>W8W2T1</accession>